<dbReference type="Proteomes" id="UP001597018">
    <property type="component" value="Unassembled WGS sequence"/>
</dbReference>
<dbReference type="Gene3D" id="3.50.50.60">
    <property type="entry name" value="FAD/NAD(P)-binding domain"/>
    <property type="match status" value="1"/>
</dbReference>
<keyword evidence="2" id="KW-0125">Carotenoid biosynthesis</keyword>
<dbReference type="Pfam" id="PF05834">
    <property type="entry name" value="Lycopene_cycl"/>
    <property type="match status" value="1"/>
</dbReference>
<dbReference type="PANTHER" id="PTHR39757">
    <property type="match status" value="1"/>
</dbReference>
<accession>A0ABW3G2R1</accession>
<comment type="caution">
    <text evidence="4">The sequence shown here is derived from an EMBL/GenBank/DDBJ whole genome shotgun (WGS) entry which is preliminary data.</text>
</comment>
<name>A0ABW3G2R1_9PSEU</name>
<reference evidence="5" key="1">
    <citation type="journal article" date="2019" name="Int. J. Syst. Evol. Microbiol.">
        <title>The Global Catalogue of Microorganisms (GCM) 10K type strain sequencing project: providing services to taxonomists for standard genome sequencing and annotation.</title>
        <authorList>
            <consortium name="The Broad Institute Genomics Platform"/>
            <consortium name="The Broad Institute Genome Sequencing Center for Infectious Disease"/>
            <person name="Wu L."/>
            <person name="Ma J."/>
        </authorList>
    </citation>
    <scope>NUCLEOTIDE SEQUENCE [LARGE SCALE GENOMIC DNA]</scope>
    <source>
        <strain evidence="5">CCUG 56401</strain>
    </source>
</reference>
<evidence type="ECO:0000313" key="5">
    <source>
        <dbReference type="Proteomes" id="UP001597018"/>
    </source>
</evidence>
<dbReference type="SUPFAM" id="SSF51905">
    <property type="entry name" value="FAD/NAD(P)-binding domain"/>
    <property type="match status" value="1"/>
</dbReference>
<protein>
    <submittedName>
        <fullName evidence="4">Lycopene cyclase family protein</fullName>
    </submittedName>
</protein>
<evidence type="ECO:0000256" key="2">
    <source>
        <dbReference type="ARBA" id="ARBA00022746"/>
    </source>
</evidence>
<evidence type="ECO:0000256" key="1">
    <source>
        <dbReference type="ARBA" id="ARBA00006599"/>
    </source>
</evidence>
<comment type="similarity">
    <text evidence="1">Belongs to the lycopene cyclase family.</text>
</comment>
<dbReference type="RefSeq" id="WP_345601780.1">
    <property type="nucleotide sequence ID" value="NZ_BAABLT010000049.1"/>
</dbReference>
<organism evidence="4 5">
    <name type="scientific">Saccharopolyspora rosea</name>
    <dbReference type="NCBI Taxonomy" id="524884"/>
    <lineage>
        <taxon>Bacteria</taxon>
        <taxon>Bacillati</taxon>
        <taxon>Actinomycetota</taxon>
        <taxon>Actinomycetes</taxon>
        <taxon>Pseudonocardiales</taxon>
        <taxon>Pseudonocardiaceae</taxon>
        <taxon>Saccharopolyspora</taxon>
    </lineage>
</organism>
<keyword evidence="3" id="KW-0520">NAD</keyword>
<proteinExistence type="inferred from homology"/>
<gene>
    <name evidence="4" type="ORF">ACFQ16_26535</name>
</gene>
<dbReference type="EMBL" id="JBHTIW010000032">
    <property type="protein sequence ID" value="MFD0923315.1"/>
    <property type="molecule type" value="Genomic_DNA"/>
</dbReference>
<dbReference type="PANTHER" id="PTHR39757:SF5">
    <property type="entry name" value="OS02G0190600 PROTEIN"/>
    <property type="match status" value="1"/>
</dbReference>
<dbReference type="InterPro" id="IPR010108">
    <property type="entry name" value="Lycopene_cyclase_b/e"/>
</dbReference>
<dbReference type="NCBIfam" id="TIGR01790">
    <property type="entry name" value="carotene-cycl"/>
    <property type="match status" value="1"/>
</dbReference>
<keyword evidence="5" id="KW-1185">Reference proteome</keyword>
<dbReference type="PRINTS" id="PR00411">
    <property type="entry name" value="PNDRDTASEI"/>
</dbReference>
<evidence type="ECO:0000256" key="3">
    <source>
        <dbReference type="ARBA" id="ARBA00023027"/>
    </source>
</evidence>
<sequence>MDVVVVGGGPAGRAAAAACSDTGLRVTLVDPSPRRGWPHTYATWRDELPASVPQSAVAAVTDRMFAYGTTRHEFHRPYAVLDNTALWKHLWRPDVVEVTGRAVAAEHGPTGSTVVLKDGRRIAGAVVVDASGAARVLTGGRPARGPAQQTAVGAVFDAEDAQALFDAEDAQALCGAESGLFMDWRPAPHTRGGWPTFLYAVRLGPDRVLLEETSLARRPGLPLALLRRRLAGRLAAAGVPIEHRLGEERVRFPVDDPLPRPGRVVPYGAAAGFVHPATGFSVAASLRQAPWLAGAISAGLTGGPAAAARAARSILWPPRAVSAHLLRRRALHALLTFPPELVPEFFESFFSLDLRHQSAFLSPDGDPATTAAAMSALFRIAPWQVRRRLVRGGLVLGRPVAQHGFGGE</sequence>
<evidence type="ECO:0000313" key="4">
    <source>
        <dbReference type="EMBL" id="MFD0923315.1"/>
    </source>
</evidence>
<dbReference type="InterPro" id="IPR036188">
    <property type="entry name" value="FAD/NAD-bd_sf"/>
</dbReference>